<dbReference type="InterPro" id="IPR000835">
    <property type="entry name" value="HTH_MarR-typ"/>
</dbReference>
<reference evidence="2 3" key="1">
    <citation type="journal article" date="2011" name="Stand. Genomic Sci.">
        <title>Complete genome sequence of Thermomonospora curvata type strain (B9).</title>
        <authorList>
            <person name="Chertkov O."/>
            <person name="Sikorski J."/>
            <person name="Nolan M."/>
            <person name="Lapidus A."/>
            <person name="Lucas S."/>
            <person name="Del Rio T.G."/>
            <person name="Tice H."/>
            <person name="Cheng J.F."/>
            <person name="Goodwin L."/>
            <person name="Pitluck S."/>
            <person name="Liolios K."/>
            <person name="Ivanova N."/>
            <person name="Mavromatis K."/>
            <person name="Mikhailova N."/>
            <person name="Ovchinnikova G."/>
            <person name="Pati A."/>
            <person name="Chen A."/>
            <person name="Palaniappan K."/>
            <person name="Djao O.D."/>
            <person name="Land M."/>
            <person name="Hauser L."/>
            <person name="Chang Y.J."/>
            <person name="Jeffries C.D."/>
            <person name="Brettin T."/>
            <person name="Han C."/>
            <person name="Detter J.C."/>
            <person name="Rohde M."/>
            <person name="Goker M."/>
            <person name="Woyke T."/>
            <person name="Bristow J."/>
            <person name="Eisen J.A."/>
            <person name="Markowitz V."/>
            <person name="Hugenholtz P."/>
            <person name="Klenk H.P."/>
            <person name="Kyrpides N.C."/>
        </authorList>
    </citation>
    <scope>NUCLEOTIDE SEQUENCE [LARGE SCALE GENOMIC DNA]</scope>
    <source>
        <strain evidence="3">ATCC 19995 / DSM 43183 / JCM 3096 / KCTC 9072 / NBRC 15933 / NCIMB 10081 / Henssen B9</strain>
    </source>
</reference>
<dbReference type="Gene3D" id="1.10.10.10">
    <property type="entry name" value="Winged helix-like DNA-binding domain superfamily/Winged helix DNA-binding domain"/>
    <property type="match status" value="1"/>
</dbReference>
<dbReference type="SUPFAM" id="SSF46785">
    <property type="entry name" value="Winged helix' DNA-binding domain"/>
    <property type="match status" value="1"/>
</dbReference>
<evidence type="ECO:0000259" key="1">
    <source>
        <dbReference type="PROSITE" id="PS50995"/>
    </source>
</evidence>
<dbReference type="OrthoDB" id="7774677at2"/>
<evidence type="ECO:0000313" key="2">
    <source>
        <dbReference type="EMBL" id="ACY99996.1"/>
    </source>
</evidence>
<feature type="domain" description="HTH marR-type" evidence="1">
    <location>
        <begin position="7"/>
        <end position="144"/>
    </location>
</feature>
<dbReference type="InterPro" id="IPR036388">
    <property type="entry name" value="WH-like_DNA-bd_sf"/>
</dbReference>
<dbReference type="HOGENOM" id="CLU_083287_15_2_11"/>
<dbReference type="GO" id="GO:0003700">
    <property type="term" value="F:DNA-binding transcription factor activity"/>
    <property type="evidence" value="ECO:0007669"/>
    <property type="project" value="InterPro"/>
</dbReference>
<dbReference type="RefSeq" id="WP_012854779.1">
    <property type="nucleotide sequence ID" value="NC_013510.1"/>
</dbReference>
<proteinExistence type="predicted"/>
<organism evidence="2 3">
    <name type="scientific">Thermomonospora curvata (strain ATCC 19995 / DSM 43183 / JCM 3096 / KCTC 9072 / NBRC 15933 / NCIMB 10081 / Henssen B9)</name>
    <dbReference type="NCBI Taxonomy" id="471852"/>
    <lineage>
        <taxon>Bacteria</taxon>
        <taxon>Bacillati</taxon>
        <taxon>Actinomycetota</taxon>
        <taxon>Actinomycetes</taxon>
        <taxon>Streptosporangiales</taxon>
        <taxon>Thermomonosporaceae</taxon>
        <taxon>Thermomonospora</taxon>
    </lineage>
</organism>
<dbReference type="EMBL" id="CP001738">
    <property type="protein sequence ID" value="ACY99996.1"/>
    <property type="molecule type" value="Genomic_DNA"/>
</dbReference>
<dbReference type="Proteomes" id="UP000001918">
    <property type="component" value="Chromosome"/>
</dbReference>
<name>D1A4C2_THECD</name>
<accession>D1A4C2</accession>
<dbReference type="STRING" id="471852.Tcur_4469"/>
<dbReference type="InterPro" id="IPR039422">
    <property type="entry name" value="MarR/SlyA-like"/>
</dbReference>
<dbReference type="PANTHER" id="PTHR33164">
    <property type="entry name" value="TRANSCRIPTIONAL REGULATOR, MARR FAMILY"/>
    <property type="match status" value="1"/>
</dbReference>
<dbReference type="KEGG" id="tcu:Tcur_4469"/>
<protein>
    <submittedName>
        <fullName evidence="2">Transcriptional regulator, MarR family</fullName>
    </submittedName>
</protein>
<dbReference type="Pfam" id="PF12802">
    <property type="entry name" value="MarR_2"/>
    <property type="match status" value="1"/>
</dbReference>
<keyword evidence="3" id="KW-1185">Reference proteome</keyword>
<evidence type="ECO:0000313" key="3">
    <source>
        <dbReference type="Proteomes" id="UP000001918"/>
    </source>
</evidence>
<dbReference type="InterPro" id="IPR036390">
    <property type="entry name" value="WH_DNA-bd_sf"/>
</dbReference>
<dbReference type="PROSITE" id="PS50995">
    <property type="entry name" value="HTH_MARR_2"/>
    <property type="match status" value="1"/>
</dbReference>
<dbReference type="GO" id="GO:0006950">
    <property type="term" value="P:response to stress"/>
    <property type="evidence" value="ECO:0007669"/>
    <property type="project" value="TreeGrafter"/>
</dbReference>
<dbReference type="eggNOG" id="COG1846">
    <property type="taxonomic scope" value="Bacteria"/>
</dbReference>
<dbReference type="PANTHER" id="PTHR33164:SF57">
    <property type="entry name" value="MARR-FAMILY TRANSCRIPTIONAL REGULATOR"/>
    <property type="match status" value="1"/>
</dbReference>
<dbReference type="SMART" id="SM00347">
    <property type="entry name" value="HTH_MARR"/>
    <property type="match status" value="1"/>
</dbReference>
<gene>
    <name evidence="2" type="ordered locus">Tcur_4469</name>
</gene>
<dbReference type="AlphaFoldDB" id="D1A4C2"/>
<sequence>MAGNPELAAIERAMVAIRRSQRRRSLAALSGADPVSGAVFDVLDVIEAAEADGEPVTVGAAAAALGVDQPRASRLVAAAVEAGLVRRVADQADGRRTLLERTAKGRELTERVHRFRRRVFAAAMEDWNDAERAEFARLLSRFVAGLERARRAGVSEAGTPACRPG</sequence>